<dbReference type="OrthoDB" id="3268207at2759"/>
<dbReference type="InParanoid" id="S8E2U1"/>
<dbReference type="EMBL" id="KE504156">
    <property type="protein sequence ID" value="EPS99481.1"/>
    <property type="molecule type" value="Genomic_DNA"/>
</dbReference>
<keyword evidence="1" id="KW-0812">Transmembrane</keyword>
<feature type="transmembrane region" description="Helical" evidence="1">
    <location>
        <begin position="124"/>
        <end position="145"/>
    </location>
</feature>
<evidence type="ECO:0000313" key="4">
    <source>
        <dbReference type="Proteomes" id="UP000015241"/>
    </source>
</evidence>
<dbReference type="HOGENOM" id="CLU_046025_13_0_1"/>
<evidence type="ECO:0000256" key="1">
    <source>
        <dbReference type="SAM" id="Phobius"/>
    </source>
</evidence>
<dbReference type="Proteomes" id="UP000015241">
    <property type="component" value="Unassembled WGS sequence"/>
</dbReference>
<reference evidence="3 4" key="1">
    <citation type="journal article" date="2012" name="Science">
        <title>The Paleozoic origin of enzymatic lignin decomposition reconstructed from 31 fungal genomes.</title>
        <authorList>
            <person name="Floudas D."/>
            <person name="Binder M."/>
            <person name="Riley R."/>
            <person name="Barry K."/>
            <person name="Blanchette R.A."/>
            <person name="Henrissat B."/>
            <person name="Martinez A.T."/>
            <person name="Otillar R."/>
            <person name="Spatafora J.W."/>
            <person name="Yadav J.S."/>
            <person name="Aerts A."/>
            <person name="Benoit I."/>
            <person name="Boyd A."/>
            <person name="Carlson A."/>
            <person name="Copeland A."/>
            <person name="Coutinho P.M."/>
            <person name="de Vries R.P."/>
            <person name="Ferreira P."/>
            <person name="Findley K."/>
            <person name="Foster B."/>
            <person name="Gaskell J."/>
            <person name="Glotzer D."/>
            <person name="Gorecki P."/>
            <person name="Heitman J."/>
            <person name="Hesse C."/>
            <person name="Hori C."/>
            <person name="Igarashi K."/>
            <person name="Jurgens J.A."/>
            <person name="Kallen N."/>
            <person name="Kersten P."/>
            <person name="Kohler A."/>
            <person name="Kuees U."/>
            <person name="Kumar T.K.A."/>
            <person name="Kuo A."/>
            <person name="LaButti K."/>
            <person name="Larrondo L.F."/>
            <person name="Lindquist E."/>
            <person name="Ling A."/>
            <person name="Lombard V."/>
            <person name="Lucas S."/>
            <person name="Lundell T."/>
            <person name="Martin R."/>
            <person name="McLaughlin D.J."/>
            <person name="Morgenstern I."/>
            <person name="Morin E."/>
            <person name="Murat C."/>
            <person name="Nagy L.G."/>
            <person name="Nolan M."/>
            <person name="Ohm R.A."/>
            <person name="Patyshakuliyeva A."/>
            <person name="Rokas A."/>
            <person name="Ruiz-Duenas F.J."/>
            <person name="Sabat G."/>
            <person name="Salamov A."/>
            <person name="Samejima M."/>
            <person name="Schmutz J."/>
            <person name="Slot J.C."/>
            <person name="St John F."/>
            <person name="Stenlid J."/>
            <person name="Sun H."/>
            <person name="Sun S."/>
            <person name="Syed K."/>
            <person name="Tsang A."/>
            <person name="Wiebenga A."/>
            <person name="Young D."/>
            <person name="Pisabarro A."/>
            <person name="Eastwood D.C."/>
            <person name="Martin F."/>
            <person name="Cullen D."/>
            <person name="Grigoriev I.V."/>
            <person name="Hibbett D.S."/>
        </authorList>
    </citation>
    <scope>NUCLEOTIDE SEQUENCE</scope>
    <source>
        <strain evidence="4">FP-58527</strain>
    </source>
</reference>
<dbReference type="PANTHER" id="PTHR40465">
    <property type="entry name" value="CHROMOSOME 1, WHOLE GENOME SHOTGUN SEQUENCE"/>
    <property type="match status" value="1"/>
</dbReference>
<evidence type="ECO:0000259" key="2">
    <source>
        <dbReference type="Pfam" id="PF20152"/>
    </source>
</evidence>
<dbReference type="AlphaFoldDB" id="S8E2U1"/>
<keyword evidence="4" id="KW-1185">Reference proteome</keyword>
<organism evidence="3 4">
    <name type="scientific">Fomitopsis schrenkii</name>
    <name type="common">Brown rot fungus</name>
    <dbReference type="NCBI Taxonomy" id="2126942"/>
    <lineage>
        <taxon>Eukaryota</taxon>
        <taxon>Fungi</taxon>
        <taxon>Dikarya</taxon>
        <taxon>Basidiomycota</taxon>
        <taxon>Agaricomycotina</taxon>
        <taxon>Agaricomycetes</taxon>
        <taxon>Polyporales</taxon>
        <taxon>Fomitopsis</taxon>
    </lineage>
</organism>
<accession>S8E2U1</accession>
<feature type="transmembrane region" description="Helical" evidence="1">
    <location>
        <begin position="196"/>
        <end position="224"/>
    </location>
</feature>
<dbReference type="InterPro" id="IPR045339">
    <property type="entry name" value="DUF6534"/>
</dbReference>
<dbReference type="Pfam" id="PF20152">
    <property type="entry name" value="DUF6534"/>
    <property type="match status" value="1"/>
</dbReference>
<feature type="domain" description="DUF6534" evidence="2">
    <location>
        <begin position="171"/>
        <end position="255"/>
    </location>
</feature>
<feature type="transmembrane region" description="Helical" evidence="1">
    <location>
        <begin position="165"/>
        <end position="184"/>
    </location>
</feature>
<protein>
    <recommendedName>
        <fullName evidence="2">DUF6534 domain-containing protein</fullName>
    </recommendedName>
</protein>
<dbReference type="STRING" id="743788.S8E2U1"/>
<name>S8E2U1_FOMSC</name>
<dbReference type="PANTHER" id="PTHR40465:SF1">
    <property type="entry name" value="DUF6534 DOMAIN-CONTAINING PROTEIN"/>
    <property type="match status" value="1"/>
</dbReference>
<feature type="transmembrane region" description="Helical" evidence="1">
    <location>
        <begin position="55"/>
        <end position="75"/>
    </location>
</feature>
<feature type="transmembrane region" description="Helical" evidence="1">
    <location>
        <begin position="20"/>
        <end position="43"/>
    </location>
</feature>
<proteinExistence type="predicted"/>
<evidence type="ECO:0000313" key="3">
    <source>
        <dbReference type="EMBL" id="EPS99481.1"/>
    </source>
</evidence>
<keyword evidence="1" id="KW-0472">Membrane</keyword>
<sequence>MPSLVSGSLSEQLNETVGAMLISAIIGSVLQGVTTCQTIAYFLGSKTDSRVIRSLVLFVWVVNVLHAILVVDSVYTYSVTHHGNPSALATLTWSSMAIIIGNVVGDLGVKGIFSYRVWKISRQWYMGVLIMLTAVVTFTFAVFVVSEMALSPTSPPEPVGTYGSLAALAGSDIVMSIVLALVLYQHRSVFPSVNRVLRGVVWYSAETSIVTSLGAIVGLVIYAALPNKPVLFMAVLWVLPYLISSSVLVALNSRKELREKTSVVSSVEMSDRLRHLSYNTAVTYVD</sequence>
<feature type="transmembrane region" description="Helical" evidence="1">
    <location>
        <begin position="230"/>
        <end position="251"/>
    </location>
</feature>
<gene>
    <name evidence="3" type="ORF">FOMPIDRAFT_1050519</name>
</gene>
<feature type="transmembrane region" description="Helical" evidence="1">
    <location>
        <begin position="87"/>
        <end position="104"/>
    </location>
</feature>
<keyword evidence="1" id="KW-1133">Transmembrane helix</keyword>